<evidence type="ECO:0000256" key="5">
    <source>
        <dbReference type="ARBA" id="ARBA00022553"/>
    </source>
</evidence>
<dbReference type="InterPro" id="IPR014031">
    <property type="entry name" value="Ketoacyl_synth_C"/>
</dbReference>
<name>A0A286TTC6_9BACT</name>
<reference evidence="18" key="1">
    <citation type="journal article" date="2017" name="Environ. Microbiol. Rep.">
        <title>Genetic Diversity of Marine Anaerobic Ammonium-Oxidizing Bacteria as Revealed by Genomic and Proteomic Analyses of 'Candidatus Scalindua japonica'.</title>
        <authorList>
            <person name="Oshiki M."/>
            <person name="Mizuto K."/>
            <person name="Kimura Z."/>
            <person name="Kindaichi T."/>
            <person name="Satoh H."/>
            <person name="Okabe S."/>
        </authorList>
    </citation>
    <scope>NUCLEOTIDE SEQUENCE [LARGE SCALE GENOMIC DNA]</scope>
    <source>
        <strain evidence="18">husup-a2</strain>
    </source>
</reference>
<dbReference type="InterPro" id="IPR020843">
    <property type="entry name" value="ER"/>
</dbReference>
<dbReference type="Pfam" id="PF08242">
    <property type="entry name" value="Methyltransf_12"/>
    <property type="match status" value="1"/>
</dbReference>
<dbReference type="EMBL" id="BAOS01000001">
    <property type="protein sequence ID" value="GAX59140.1"/>
    <property type="molecule type" value="Genomic_DNA"/>
</dbReference>
<feature type="domain" description="Ketosynthase family 3 (KS3)" evidence="15">
    <location>
        <begin position="2671"/>
        <end position="3102"/>
    </location>
</feature>
<feature type="active site" description="Proton acceptor; for dehydratase activity" evidence="12">
    <location>
        <position position="1316"/>
    </location>
</feature>
<evidence type="ECO:0000259" key="15">
    <source>
        <dbReference type="PROSITE" id="PS52004"/>
    </source>
</evidence>
<dbReference type="GO" id="GO:0004312">
    <property type="term" value="F:fatty acid synthase activity"/>
    <property type="evidence" value="ECO:0007669"/>
    <property type="project" value="TreeGrafter"/>
</dbReference>
<dbReference type="SMART" id="SM00826">
    <property type="entry name" value="PKS_DH"/>
    <property type="match status" value="1"/>
</dbReference>
<dbReference type="InterPro" id="IPR009081">
    <property type="entry name" value="PP-bd_ACP"/>
</dbReference>
<evidence type="ECO:0000256" key="3">
    <source>
        <dbReference type="ARBA" id="ARBA00022450"/>
    </source>
</evidence>
<dbReference type="GO" id="GO:0016491">
    <property type="term" value="F:oxidoreductase activity"/>
    <property type="evidence" value="ECO:0007669"/>
    <property type="project" value="InterPro"/>
</dbReference>
<dbReference type="InterPro" id="IPR049490">
    <property type="entry name" value="C883_1060-like_KR_N"/>
</dbReference>
<dbReference type="InterPro" id="IPR016039">
    <property type="entry name" value="Thiolase-like"/>
</dbReference>
<keyword evidence="10" id="KW-0012">Acyltransferase</keyword>
<feature type="active site" description="Proton donor; for dehydratase activity" evidence="12">
    <location>
        <position position="1482"/>
    </location>
</feature>
<dbReference type="Pfam" id="PF00107">
    <property type="entry name" value="ADH_zinc_N"/>
    <property type="match status" value="1"/>
</dbReference>
<keyword evidence="5" id="KW-0597">Phosphoprotein</keyword>
<dbReference type="GO" id="GO:0005737">
    <property type="term" value="C:cytoplasm"/>
    <property type="evidence" value="ECO:0007669"/>
    <property type="project" value="UniProtKB-SubCell"/>
</dbReference>
<keyword evidence="3" id="KW-0596">Phosphopantetheine</keyword>
<dbReference type="InterPro" id="IPR049551">
    <property type="entry name" value="PKS_DH_C"/>
</dbReference>
<evidence type="ECO:0000256" key="1">
    <source>
        <dbReference type="ARBA" id="ARBA00004496"/>
    </source>
</evidence>
<dbReference type="Gene3D" id="1.10.1240.100">
    <property type="match status" value="3"/>
</dbReference>
<dbReference type="SUPFAM" id="SSF53335">
    <property type="entry name" value="S-adenosyl-L-methionine-dependent methyltransferases"/>
    <property type="match status" value="1"/>
</dbReference>
<dbReference type="PROSITE" id="PS00606">
    <property type="entry name" value="KS3_1"/>
    <property type="match status" value="3"/>
</dbReference>
<evidence type="ECO:0000256" key="8">
    <source>
        <dbReference type="ARBA" id="ARBA00022857"/>
    </source>
</evidence>
<feature type="domain" description="Carrier" evidence="14">
    <location>
        <begin position="2542"/>
        <end position="2615"/>
    </location>
</feature>
<dbReference type="CDD" id="cd00833">
    <property type="entry name" value="PKS"/>
    <property type="match status" value="4"/>
</dbReference>
<dbReference type="InterPro" id="IPR042104">
    <property type="entry name" value="PKS_dehydratase_sf"/>
</dbReference>
<dbReference type="Pfam" id="PF00550">
    <property type="entry name" value="PP-binding"/>
    <property type="match status" value="4"/>
</dbReference>
<dbReference type="InterPro" id="IPR020806">
    <property type="entry name" value="PKS_PP-bd"/>
</dbReference>
<keyword evidence="7" id="KW-0677">Repeat</keyword>
<feature type="domain" description="Carrier" evidence="14">
    <location>
        <begin position="515"/>
        <end position="592"/>
    </location>
</feature>
<comment type="caution">
    <text evidence="17">The sequence shown here is derived from an EMBL/GenBank/DDBJ whole genome shotgun (WGS) entry which is preliminary data.</text>
</comment>
<dbReference type="SUPFAM" id="SSF47336">
    <property type="entry name" value="ACP-like"/>
    <property type="match status" value="4"/>
</dbReference>
<dbReference type="PROSITE" id="PS52004">
    <property type="entry name" value="KS3_2"/>
    <property type="match status" value="4"/>
</dbReference>
<dbReference type="SUPFAM" id="SSF50129">
    <property type="entry name" value="GroES-like"/>
    <property type="match status" value="1"/>
</dbReference>
<feature type="domain" description="Carrier" evidence="14">
    <location>
        <begin position="3353"/>
        <end position="3427"/>
    </location>
</feature>
<dbReference type="InterPro" id="IPR054514">
    <property type="entry name" value="RhiE-like_linker"/>
</dbReference>
<gene>
    <name evidence="17" type="ORF">SCALIN_C01_0071</name>
</gene>
<dbReference type="InterPro" id="IPR020841">
    <property type="entry name" value="PKS_Beta-ketoAc_synthase_dom"/>
</dbReference>
<dbReference type="InterPro" id="IPR036291">
    <property type="entry name" value="NAD(P)-bd_dom_sf"/>
</dbReference>
<evidence type="ECO:0000259" key="16">
    <source>
        <dbReference type="PROSITE" id="PS52019"/>
    </source>
</evidence>
<dbReference type="InterPro" id="IPR013217">
    <property type="entry name" value="Methyltransf_12"/>
</dbReference>
<dbReference type="Gene3D" id="1.10.1200.10">
    <property type="entry name" value="ACP-like"/>
    <property type="match status" value="4"/>
</dbReference>
<dbReference type="PROSITE" id="PS00012">
    <property type="entry name" value="PHOSPHOPANTETHEINE"/>
    <property type="match status" value="2"/>
</dbReference>
<dbReference type="PANTHER" id="PTHR43775">
    <property type="entry name" value="FATTY ACID SYNTHASE"/>
    <property type="match status" value="1"/>
</dbReference>
<dbReference type="InterPro" id="IPR049900">
    <property type="entry name" value="PKS_mFAS_DH"/>
</dbReference>
<feature type="compositionally biased region" description="Polar residues" evidence="13">
    <location>
        <begin position="3455"/>
        <end position="3464"/>
    </location>
</feature>
<dbReference type="CDD" id="cd02440">
    <property type="entry name" value="AdoMet_MTases"/>
    <property type="match status" value="1"/>
</dbReference>
<feature type="domain" description="Ketosynthase family 3 (KS3)" evidence="15">
    <location>
        <begin position="4007"/>
        <end position="4432"/>
    </location>
</feature>
<keyword evidence="6" id="KW-0808">Transferase</keyword>
<evidence type="ECO:0000256" key="4">
    <source>
        <dbReference type="ARBA" id="ARBA00022490"/>
    </source>
</evidence>
<evidence type="ECO:0000256" key="2">
    <source>
        <dbReference type="ARBA" id="ARBA00004792"/>
    </source>
</evidence>
<comment type="subcellular location">
    <subcellularLocation>
        <location evidence="1">Cytoplasm</location>
    </subcellularLocation>
</comment>
<dbReference type="InterPro" id="IPR013154">
    <property type="entry name" value="ADH-like_N"/>
</dbReference>
<accession>A0A286TTC6</accession>
<dbReference type="PROSITE" id="PS50075">
    <property type="entry name" value="CARRIER"/>
    <property type="match status" value="4"/>
</dbReference>
<evidence type="ECO:0000313" key="17">
    <source>
        <dbReference type="EMBL" id="GAX59140.1"/>
    </source>
</evidence>
<proteinExistence type="predicted"/>
<dbReference type="Pfam" id="PF22621">
    <property type="entry name" value="CurL-like_PKS_C"/>
    <property type="match status" value="1"/>
</dbReference>
<protein>
    <submittedName>
        <fullName evidence="17">Polyketide synthase</fullName>
    </submittedName>
</protein>
<dbReference type="SMART" id="SM00823">
    <property type="entry name" value="PKS_PP"/>
    <property type="match status" value="4"/>
</dbReference>
<feature type="region of interest" description="Disordered" evidence="13">
    <location>
        <begin position="3449"/>
        <end position="3497"/>
    </location>
</feature>
<feature type="region of interest" description="C-terminal hotdog fold" evidence="12">
    <location>
        <begin position="1421"/>
        <end position="1568"/>
    </location>
</feature>
<dbReference type="GO" id="GO:0004315">
    <property type="term" value="F:3-oxoacyl-[acyl-carrier-protein] synthase activity"/>
    <property type="evidence" value="ECO:0007669"/>
    <property type="project" value="InterPro"/>
</dbReference>
<feature type="compositionally biased region" description="Basic and acidic residues" evidence="13">
    <location>
        <begin position="3482"/>
        <end position="3494"/>
    </location>
</feature>
<evidence type="ECO:0000313" key="18">
    <source>
        <dbReference type="Proteomes" id="UP000218542"/>
    </source>
</evidence>
<feature type="domain" description="Ketosynthase family 3 (KS3)" evidence="15">
    <location>
        <begin position="648"/>
        <end position="1085"/>
    </location>
</feature>
<organism evidence="17 18">
    <name type="scientific">Candidatus Scalindua japonica</name>
    <dbReference type="NCBI Taxonomy" id="1284222"/>
    <lineage>
        <taxon>Bacteria</taxon>
        <taxon>Pseudomonadati</taxon>
        <taxon>Planctomycetota</taxon>
        <taxon>Candidatus Brocadiia</taxon>
        <taxon>Candidatus Brocadiales</taxon>
        <taxon>Candidatus Scalinduaceae</taxon>
        <taxon>Candidatus Scalindua</taxon>
    </lineage>
</organism>
<evidence type="ECO:0000256" key="6">
    <source>
        <dbReference type="ARBA" id="ARBA00022679"/>
    </source>
</evidence>
<dbReference type="InterPro" id="IPR006162">
    <property type="entry name" value="Ppantetheine_attach_site"/>
</dbReference>
<dbReference type="InterPro" id="IPR013968">
    <property type="entry name" value="PKS_KR"/>
</dbReference>
<evidence type="ECO:0000256" key="13">
    <source>
        <dbReference type="SAM" id="MobiDB-lite"/>
    </source>
</evidence>
<dbReference type="Pfam" id="PF21394">
    <property type="entry name" value="Beta-ketacyl_N"/>
    <property type="match status" value="1"/>
</dbReference>
<dbReference type="InterPro" id="IPR057326">
    <property type="entry name" value="KR_dom"/>
</dbReference>
<keyword evidence="18" id="KW-1185">Reference proteome</keyword>
<dbReference type="PROSITE" id="PS52019">
    <property type="entry name" value="PKS_MFAS_DH"/>
    <property type="match status" value="1"/>
</dbReference>
<dbReference type="Gene3D" id="3.40.50.150">
    <property type="entry name" value="Vaccinia Virus protein VP39"/>
    <property type="match status" value="1"/>
</dbReference>
<dbReference type="Gene3D" id="3.90.180.10">
    <property type="entry name" value="Medium-chain alcohol dehydrogenases, catalytic domain"/>
    <property type="match status" value="1"/>
</dbReference>
<dbReference type="Pfam" id="PF21089">
    <property type="entry name" value="PKS_DH_N"/>
    <property type="match status" value="1"/>
</dbReference>
<sequence>MSVNRKRKKREDIAIIGIAGRFPGAASFGTLWQNIRSGTCSVSRIPAGRWNINSYFSRDKEDLFKSYSIHGGFIEGVDLFDAEYFGIGDDRAKYLDPQQRLLLEVVAESINHAGYKAGELSNKNVGVFIGAHKGDYEFDGLFSRLHDEESSSFGKLINSKNGFIGNMPNMIPAMVSDFFNFTGASLAISTACSSSLVSVHMGCKSIINGESDLVVAGGVELILSPKLHISCSKAGMLSTDGRCKTFSENADGFVLAEGVGAVLLKSLKKAEQDGDNVHAVIKSSAVNNDGRTMSVVMPNMLAQEKVIEKALRMGDIDPLTIGYLEVNGSGTLVGDPIEIRAASRAYGKYTDKKSFCAVGSIKTNIGHAGTAAGIASLLKVILSLENKQIPPTLHCDKINQNIKFHETPFYPNTRLKEWRSDNGTRRAGVSSFGFGGTNCHMILEEFVLQEGRYSINRRPLPPIQFNRKRYWIGERADLNDSPVKAKKVDYSLNKNRASIHTHNINQGHKFLHNDTLQRKIEQYIQLNIAGKLSLSVSDIDLQTRFLEMGIDSTVLIALVNQFKTDLDLEISPALLFEYQNIKELAQYFTVCGSENLSAFFGVDIIQKENIYSNQHSNVVEDRSCLSSVNVQKNLPQRDRAHSEKKMKYDEIAIIGIEGRFPESRDTSEFWNNLLEEKNCISLIPRDRWEWEHYFGNPQDEINKTNSKWGGFIEDVDKFDALFFNISPREAELIDPQHRIFLETVWKAIENSGYKVSDFSGTKTGVFVGVSTNDYCELQDRCNQDVNTHTSTGMVHSMLPNRISYLLNLHGPSEAVDTACSSSLVAVHRAVSSILTGECEIAIAGGVNILLTPKLFISFSKAGILSPEGRCKTFDKSADGYVRGEGAGAILLKPLTRAIEDNDYIYGVIKGSAVNHGGHASSLTAPNPDIQADLLVNAYGIAGIDPETVSYIETHGTGTVLGDPVEINGLKKAFNELNKRYNRGSGSKNYCGLGSVKTNIGHLEAAAGIAGVIKVLLSMKHRKIPATINFQELNPYIDISGSPFYIVKNVREWKRLNDEKGTPVPRRAGVSSFGFGGANAHIVLEEFEDRREGVSSDRKLDPEESFIIVLSAKSEDQLKEYTKRLNNYLKPECDKVDNSVEADGSHYIGEIAYTLQTGRDAFNERLALVVNDRKDLVQKLDEYLDGFESMEGLYRGSIKPGKRGDGRIERSKEEREFVLHLFHTRKYSKIAAFWVDGSDIDWEGIYSQKGYRRIPLPTYPFARERYWIENESIMPVSENSALEDNLIPVVDSSFHVPGDVVEFRRQLQKSEAAIKDHIVGGRCILPGVSYLEMAHVAGSISNGNMIHKMRRIVWSAPLIVDDNGSEVSIKIYKSNNNLDYEISSSSRNKPVIHSTGRLVYGQAMANNHNPYVDIEAVKRRCTGKIKKDEIYRFFKTNGIVYGKYFKGLSELYTGNMEAIGCVQIPEVTQDELNKYALHPAILDSAFQSFVGTIQDRESNKAEIILPFSVEEIEVFGSLKNNCYSYVKVIENNPEKGIGRYNIEILDEEGNILVAIRNFCVIRQKSSIVRNERLSKYNKSEIDTQDNDRNTSSVLVREEFHKGSDVFYLPDWREEEVSTLKNVMAVDNKKRGTRGESVLIFNYGEDSGIGDSIAGVHQEQEVINIRPGKKYGKSSEHVYEIDVKEQADYDRLFSAIGYIDTIYFLGGLCSDETEITNAERLDISQERGVLSLFRIVKGIINNNKVNEINQLKVITNNLQHVNRSDASLIPYAGSLVGLARVISRELPTLSICSVDINKEEVNVGGNGPRDTDWVKNIFEQIKKENGSVPFLEIALRQNRRYVKGIKAIKLFSKGRKSLPLRMKGVYLIIGGAGGIGFAISKYLSTEVQARLILVGRRDLGQVENSRLNEIKETGGEVLYLKGDVTKIEDMHQVIKEGKSRFGKINGVIHSAIVLRDNLLSRQDEVAFRDALDPKVKGCFVLNEVTKNEPMDFLVFFSSLNSMYGNSGQGSYVAGCAFEDAFGLYLKTVKERPVKIINWGYWGDVGIVSKDGYRKILEKQGIYALSKSDGIEMFKKAMASRKLQLLAIKADNNLLKELKLNTDKILCEYEERQRSNVTEIIEHVNMIRTGDSLNVNGSLDDCGGLEEIEEFGRVLLLKVFQEIGILKNKDELYDLNELSKRLGIANKYTELYEALLGILETHKYIERKGHEILVTEKVESRETIKYTRRIEKVKERLMSTYPDMQPHVILIDNCVRNYPSILAGRMDHMEIMFPNGSMEMVEGIYKGNRVSDYFNNLLTKTVESIIKQKLMENGSEEKVKILEVGSGTGGTSAWVFEGVRDYGDNIEYCYTDISVGFVNYGKTKFSEKYPFVRFKELNIEKNIEAQGFEIDEFDIVLASNVFHATRDLKNTLNQAKKLLTTNGILLLNEVTRVQDFLTMTFGLTEGWWLFEDKDVRIANSPLLSPSKWRELLSDMGFRKIEIIDEGNYDNGRIAFNLIIGESNGLAEFDSDPIIDRNGVVEIEEDAASNYHPVMDTVIPDDQLISNTTEYLKDIFVAVLKIRKSQIETNVDFAAYGLDSLVTQEVVSKLEKVFGDLPKTLLFEHMNLKSLAMYFIKNHRKCLNTFFEMDPTGNEKDFKEVQCSEALYKQTYDEDKADISGDESIKIRNDNRASDDAIAIVGLSGRYPLADDTTEYWDNLKKGRNCITEIPGERWDHECLFDTDRNKENKSYSKWGGFVSDYDKFDPVFFNISPREAATMDPHQRLFLEIAWAVLEDSGYIREKLKRDIGVFVGVMSGEYQLYGRGRSLKGDVQYPDSAYWSIANRISYFLDFCGPSLAIDTACSSSLTAIHMACESIRRGECCAAIAGGVNLLVHPDKYIQYSMANVLSHDENCKSFGEGADGFVCGEGVGALFLKPLSYALTDNDQIYGVIKGSFINAGGKTSGYTVPNPNAQTDLISKAIEKAGIDPRTISYVEAHGTGTSLGDPIEITGLKNAFNKYTEDRQYCPIGSVKSNIGHLEAAAGIAGVTKVLMQLKYRQLVPSIHSASLNPKIDFSNSPFFVQRELSDWERPVVTEEEVAKEFPRRASISSFGAGGANAHIIIEEFVKPDQSHASCESGSGDSEIIILSANNSDRLLEYAGKLKRYLEQIIKDTTTEPDVVKINGSHRSWIPCLKDIAYTLQTGREAFDERLAFVVTTKEELVLKLNDYISGKCDVDNLFKGNVKTFRDKITVFDSAGEDKAYVRMIIEGGKIKKIASLWIAGADINWDLLHENKVCRRISLPTYPFERKRYWINPDQQENDKDAGCGIPLKEREMKGPDDSGNSNAGIFNNKIIKEGRGYIREESICEADGSLLIFIQDIIKKGLCKLLYLDSVEIDTERKFIDLGLDSVVAVGLIKYVNKELGLNLKASIIYDYPSIKEISVHLVKDYGEAIGHNLQNGKKELSTYSEKTKVMESNAHSHSSKYSLKNIDSGDRNKPGMSESTQEKKPSVSDRDVSIVNKNRKQNTKKYFQGGKSGRNNDSLRRFIEEKIKKHLCNALYFKEEEIDIERKFIDLGLDSVIAVELIKKVNNELGLNLKASVIYDYPSISEISGYLLESYRDKISNKQECGEENEKKDKGKNILKRLDIHNAPSLETIKSPEMTGLKNISGQYQGLLIEGINSIDSIKISSLKFDDPEENEVQISVRACTVGLADLLCVKGLYPTMPEYPFIPGFEVSGIVVKTGSAVKKFKYGDEVIAATGKFLGGHAEVVNTKEAFTVRKPENTSFEEACSLPVAFITAYCCLHEAGRLREGEKVLIQTAASAVGLIAVQLAKLLQAEIFGTAGSPEKLQYLKEIGVTHVINYREEDFAERIMQITNGYGIDVVLNTLTGESAQKGLDILAPGGRYIDIAVAGLRASRSFDLSNMVNNQTFSSIDLRKGKLEKPEDKLEIMLRMLDDGLIKPVVSRILPFSEINKAYNDIEKRKNIGRVVLSVPARVFQPSDDLIFKKGTETIPQNKKETYSAGNKNRKEIAVIGISGRFAGSDTIDEYWENLLNGLSCITEVSAARWNIDEFYDTDQSKPNKSYSKWAGCVRDIDKFEPSFFEISRKEAELLDPQQRIFLEETWNALEDAAYSDSMLSNRKCGVFVGVGGSEYEKMLKREGMQPDAYTLTGNTSSILTSRIAYILNLKGPSIAIDTACSSSLVAIHLACESIIRGECDMALAGGVYVMVMPDMHIMMSKAGMLSPDGRCKTFDNSADGFVPGEGVGVVVLKLLEKAKADGDHIYGVIKGSGINQDGSTNGITAPNTHSQTELELEIYRKSGINPETIGYVEAHGTGTKLGDPIEIEALKKAFSEYTGKKQYCGIGSVKPNIGHTLTAAGVASVLKVLLSLKHKKLPPTIHFNEENDHIDFADSPFYVNDKVREWKAIDGIPRRAAVSSFGYSGTNCHMVIEESPVVESHITESMPYYLITISARTENSLNKKLKDLKGWVKTTGKNCDLRDISYTLNAGRSHFSERTAFVVKDIGDMVGKIEAVMANGNSEDCYKGSKNGKSDYIDSRNQESTYRLIEELQGIESNSDAYKENLSKLANLFIQGLDIDWYAFYRGSKCNRISLPTYPFMRERFWAENVHDPAEQLTKDSEVDAKQSSSRLESNREDLMAILKKLEEKSISADDADRLTFVRAQKGTSPYA</sequence>
<evidence type="ECO:0000256" key="7">
    <source>
        <dbReference type="ARBA" id="ARBA00022737"/>
    </source>
</evidence>
<evidence type="ECO:0000256" key="12">
    <source>
        <dbReference type="PROSITE-ProRule" id="PRU01363"/>
    </source>
</evidence>
<dbReference type="Pfam" id="PF14765">
    <property type="entry name" value="PS-DH"/>
    <property type="match status" value="1"/>
</dbReference>
<dbReference type="InterPro" id="IPR050091">
    <property type="entry name" value="PKS_NRPS_Biosynth_Enz"/>
</dbReference>
<dbReference type="GO" id="GO:0006633">
    <property type="term" value="P:fatty acid biosynthetic process"/>
    <property type="evidence" value="ECO:0007669"/>
    <property type="project" value="InterPro"/>
</dbReference>
<keyword evidence="8" id="KW-0521">NADP</keyword>
<keyword evidence="4" id="KW-0963">Cytoplasm</keyword>
<dbReference type="PANTHER" id="PTHR43775:SF37">
    <property type="entry name" value="SI:DKEY-61P9.11"/>
    <property type="match status" value="1"/>
</dbReference>
<evidence type="ECO:0000256" key="11">
    <source>
        <dbReference type="ARBA" id="ARBA00054155"/>
    </source>
</evidence>
<feature type="domain" description="PKS/mFAS DH" evidence="16">
    <location>
        <begin position="1286"/>
        <end position="1568"/>
    </location>
</feature>
<dbReference type="SUPFAM" id="SSF51735">
    <property type="entry name" value="NAD(P)-binding Rossmann-fold domains"/>
    <property type="match status" value="2"/>
</dbReference>
<dbReference type="RefSeq" id="WP_096892279.1">
    <property type="nucleotide sequence ID" value="NZ_BAOS01000001.1"/>
</dbReference>
<comment type="function">
    <text evidence="11">Involved in production of the polyketide antibiotic thailandamide.</text>
</comment>
<feature type="domain" description="Carrier" evidence="14">
    <location>
        <begin position="3520"/>
        <end position="3597"/>
    </location>
</feature>
<dbReference type="InterPro" id="IPR011032">
    <property type="entry name" value="GroES-like_sf"/>
</dbReference>
<dbReference type="InterPro" id="IPR049552">
    <property type="entry name" value="PKS_DH_N"/>
</dbReference>
<dbReference type="SMART" id="SM00825">
    <property type="entry name" value="PKS_KS"/>
    <property type="match status" value="4"/>
</dbReference>
<evidence type="ECO:0000256" key="9">
    <source>
        <dbReference type="ARBA" id="ARBA00023268"/>
    </source>
</evidence>
<evidence type="ECO:0000256" key="10">
    <source>
        <dbReference type="ARBA" id="ARBA00023315"/>
    </source>
</evidence>
<dbReference type="OrthoDB" id="219272at2"/>
<dbReference type="Gene3D" id="3.40.50.720">
    <property type="entry name" value="NAD(P)-binding Rossmann-like Domain"/>
    <property type="match status" value="2"/>
</dbReference>
<dbReference type="SMART" id="SM00822">
    <property type="entry name" value="PKS_KR"/>
    <property type="match status" value="1"/>
</dbReference>
<dbReference type="InterPro" id="IPR020807">
    <property type="entry name" value="PKS_DH"/>
</dbReference>
<feature type="domain" description="Ketosynthase family 3 (KS3)" evidence="15">
    <location>
        <begin position="10"/>
        <end position="445"/>
    </location>
</feature>
<dbReference type="Pfam" id="PF08240">
    <property type="entry name" value="ADH_N"/>
    <property type="match status" value="1"/>
</dbReference>
<dbReference type="Gene3D" id="3.40.47.10">
    <property type="match status" value="4"/>
</dbReference>
<dbReference type="Pfam" id="PF08659">
    <property type="entry name" value="KR"/>
    <property type="match status" value="1"/>
</dbReference>
<dbReference type="InterPro" id="IPR036736">
    <property type="entry name" value="ACP-like_sf"/>
</dbReference>
<dbReference type="Pfam" id="PF02801">
    <property type="entry name" value="Ketoacyl-synt_C"/>
    <property type="match status" value="4"/>
</dbReference>
<dbReference type="InterPro" id="IPR014030">
    <property type="entry name" value="Ketoacyl_synth_N"/>
</dbReference>
<dbReference type="FunFam" id="3.40.47.10:FF:000019">
    <property type="entry name" value="Polyketide synthase type I"/>
    <property type="match status" value="3"/>
</dbReference>
<dbReference type="SUPFAM" id="SSF53901">
    <property type="entry name" value="Thiolase-like"/>
    <property type="match status" value="4"/>
</dbReference>
<dbReference type="InterPro" id="IPR013149">
    <property type="entry name" value="ADH-like_C"/>
</dbReference>
<evidence type="ECO:0000259" key="14">
    <source>
        <dbReference type="PROSITE" id="PS50075"/>
    </source>
</evidence>
<feature type="region of interest" description="N-terminal hotdog fold" evidence="12">
    <location>
        <begin position="1286"/>
        <end position="1404"/>
    </location>
</feature>
<dbReference type="Pfam" id="PF00109">
    <property type="entry name" value="ketoacyl-synt"/>
    <property type="match status" value="4"/>
</dbReference>
<dbReference type="InterPro" id="IPR018201">
    <property type="entry name" value="Ketoacyl_synth_AS"/>
</dbReference>
<dbReference type="InterPro" id="IPR029063">
    <property type="entry name" value="SAM-dependent_MTases_sf"/>
</dbReference>
<dbReference type="Proteomes" id="UP000218542">
    <property type="component" value="Unassembled WGS sequence"/>
</dbReference>
<dbReference type="CDD" id="cd08953">
    <property type="entry name" value="KR_2_SDR_x"/>
    <property type="match status" value="1"/>
</dbReference>
<dbReference type="Gene3D" id="3.10.129.110">
    <property type="entry name" value="Polyketide synthase dehydratase"/>
    <property type="match status" value="1"/>
</dbReference>
<dbReference type="SMART" id="SM00829">
    <property type="entry name" value="PKS_ER"/>
    <property type="match status" value="1"/>
</dbReference>
<dbReference type="GO" id="GO:0031177">
    <property type="term" value="F:phosphopantetheine binding"/>
    <property type="evidence" value="ECO:0007669"/>
    <property type="project" value="InterPro"/>
</dbReference>
<comment type="pathway">
    <text evidence="2">Antibiotic biosynthesis.</text>
</comment>
<dbReference type="Pfam" id="PF22336">
    <property type="entry name" value="RhiE-like_linker"/>
    <property type="match status" value="2"/>
</dbReference>
<keyword evidence="9" id="KW-0511">Multifunctional enzyme</keyword>
<dbReference type="SMART" id="SM01294">
    <property type="entry name" value="PKS_PP_betabranch"/>
    <property type="match status" value="2"/>
</dbReference>